<dbReference type="InterPro" id="IPR017900">
    <property type="entry name" value="4Fe4S_Fe_S_CS"/>
</dbReference>
<dbReference type="InterPro" id="IPR017896">
    <property type="entry name" value="4Fe4S_Fe-S-bd"/>
</dbReference>
<dbReference type="EMBL" id="LM995447">
    <property type="protein sequence ID" value="CDZ24067.1"/>
    <property type="molecule type" value="Genomic_DNA"/>
</dbReference>
<dbReference type="Proteomes" id="UP000032431">
    <property type="component" value="Chromosome I"/>
</dbReference>
<dbReference type="Gene3D" id="3.30.70.20">
    <property type="match status" value="2"/>
</dbReference>
<keyword evidence="3" id="KW-0408">Iron</keyword>
<dbReference type="SUPFAM" id="SSF46548">
    <property type="entry name" value="alpha-helical ferredoxin"/>
    <property type="match status" value="1"/>
</dbReference>
<keyword evidence="7" id="KW-1185">Reference proteome</keyword>
<feature type="domain" description="4Fe-4S ferredoxin-type" evidence="5">
    <location>
        <begin position="65"/>
        <end position="94"/>
    </location>
</feature>
<dbReference type="PROSITE" id="PS00198">
    <property type="entry name" value="4FE4S_FER_1"/>
    <property type="match status" value="2"/>
</dbReference>
<dbReference type="OrthoDB" id="9794954at2"/>
<reference evidence="7" key="1">
    <citation type="submission" date="2014-07" db="EMBL/GenBank/DDBJ databases">
        <authorList>
            <person name="Wibberg D."/>
        </authorList>
    </citation>
    <scope>NUCLEOTIDE SEQUENCE [LARGE SCALE GENOMIC DNA]</scope>
    <source>
        <strain evidence="7">DG5</strain>
    </source>
</reference>
<proteinExistence type="predicted"/>
<keyword evidence="2" id="KW-0479">Metal-binding</keyword>
<evidence type="ECO:0000313" key="6">
    <source>
        <dbReference type="EMBL" id="CDZ24067.1"/>
    </source>
</evidence>
<dbReference type="PATRIC" id="fig|29343.3.peg.1001"/>
<dbReference type="KEGG" id="ccel:CCDG5_0948"/>
<evidence type="ECO:0000259" key="5">
    <source>
        <dbReference type="PROSITE" id="PS51379"/>
    </source>
</evidence>
<feature type="domain" description="4Fe-4S ferredoxin-type" evidence="5">
    <location>
        <begin position="34"/>
        <end position="63"/>
    </location>
</feature>
<keyword evidence="4" id="KW-0411">Iron-sulfur</keyword>
<dbReference type="GO" id="GO:0046872">
    <property type="term" value="F:metal ion binding"/>
    <property type="evidence" value="ECO:0007669"/>
    <property type="project" value="UniProtKB-KW"/>
</dbReference>
<sequence>MLEFLTVALKNIFSKPATRNYPFEKRAPYKNQKGHISININDCIFCGLCGRKCPVNAIEVNRTEGTWQIDRFKCIMCLACTESCPKKCLSVEPIYTAPANKKKTDKFVGQPPAIKAVPNAGKGNIDMLKKKNA</sequence>
<dbReference type="STRING" id="29343.CCDG5_0948"/>
<dbReference type="GO" id="GO:0051539">
    <property type="term" value="F:4 iron, 4 sulfur cluster binding"/>
    <property type="evidence" value="ECO:0007669"/>
    <property type="project" value="UniProtKB-KW"/>
</dbReference>
<dbReference type="HOGENOM" id="CLU_067218_4_6_9"/>
<dbReference type="Pfam" id="PF13187">
    <property type="entry name" value="Fer4_9"/>
    <property type="match status" value="1"/>
</dbReference>
<evidence type="ECO:0000256" key="1">
    <source>
        <dbReference type="ARBA" id="ARBA00022485"/>
    </source>
</evidence>
<evidence type="ECO:0000256" key="4">
    <source>
        <dbReference type="ARBA" id="ARBA00023014"/>
    </source>
</evidence>
<protein>
    <recommendedName>
        <fullName evidence="5">4Fe-4S ferredoxin-type domain-containing protein</fullName>
    </recommendedName>
</protein>
<name>A0A078KNH5_9FIRM</name>
<organism evidence="6 7">
    <name type="scientific">[Clostridium] cellulosi</name>
    <dbReference type="NCBI Taxonomy" id="29343"/>
    <lineage>
        <taxon>Bacteria</taxon>
        <taxon>Bacillati</taxon>
        <taxon>Bacillota</taxon>
        <taxon>Clostridia</taxon>
        <taxon>Eubacteriales</taxon>
        <taxon>Oscillospiraceae</taxon>
        <taxon>Oscillospiraceae incertae sedis</taxon>
    </lineage>
</organism>
<dbReference type="AlphaFoldDB" id="A0A078KNH5"/>
<gene>
    <name evidence="6" type="ORF">CCDG5_0948</name>
</gene>
<evidence type="ECO:0000256" key="2">
    <source>
        <dbReference type="ARBA" id="ARBA00022723"/>
    </source>
</evidence>
<dbReference type="PROSITE" id="PS51379">
    <property type="entry name" value="4FE4S_FER_2"/>
    <property type="match status" value="2"/>
</dbReference>
<accession>A0A078KNH5</accession>
<dbReference type="PANTHER" id="PTHR10849">
    <property type="entry name" value="NADH DEHYDROGENASE UBIQUINONE IRON-SULFUR PROTEIN 8, MITOCHONDRIAL"/>
    <property type="match status" value="1"/>
</dbReference>
<evidence type="ECO:0000313" key="7">
    <source>
        <dbReference type="Proteomes" id="UP000032431"/>
    </source>
</evidence>
<dbReference type="GO" id="GO:0016651">
    <property type="term" value="F:oxidoreductase activity, acting on NAD(P)H"/>
    <property type="evidence" value="ECO:0007669"/>
    <property type="project" value="InterPro"/>
</dbReference>
<keyword evidence="1" id="KW-0004">4Fe-4S</keyword>
<evidence type="ECO:0000256" key="3">
    <source>
        <dbReference type="ARBA" id="ARBA00023004"/>
    </source>
</evidence>
<dbReference type="GO" id="GO:0016020">
    <property type="term" value="C:membrane"/>
    <property type="evidence" value="ECO:0007669"/>
    <property type="project" value="InterPro"/>
</dbReference>
<dbReference type="InterPro" id="IPR010226">
    <property type="entry name" value="NADH_quinone_OxRdtase_chainI"/>
</dbReference>